<keyword evidence="3 4" id="KW-0560">Oxidoreductase</keyword>
<dbReference type="InterPro" id="IPR003723">
    <property type="entry name" value="Precorrin-6x_reduct"/>
</dbReference>
<dbReference type="NCBIfam" id="TIGR00715">
    <property type="entry name" value="precor6x_red"/>
    <property type="match status" value="1"/>
</dbReference>
<dbReference type="EC" id="1.3.1.106" evidence="4"/>
<dbReference type="PANTHER" id="PTHR36925:SF1">
    <property type="entry name" value="COBALT-PRECORRIN-6A REDUCTASE"/>
    <property type="match status" value="1"/>
</dbReference>
<keyword evidence="5" id="KW-1185">Reference proteome</keyword>
<gene>
    <name evidence="4" type="ORF">ACFQ11_21000</name>
</gene>
<evidence type="ECO:0000313" key="4">
    <source>
        <dbReference type="EMBL" id="MFD0902889.1"/>
    </source>
</evidence>
<dbReference type="Proteomes" id="UP001596972">
    <property type="component" value="Unassembled WGS sequence"/>
</dbReference>
<proteinExistence type="predicted"/>
<comment type="pathway">
    <text evidence="1">Cofactor biosynthesis; adenosylcobalamin biosynthesis.</text>
</comment>
<dbReference type="NCBIfam" id="NF005968">
    <property type="entry name" value="PRK08057.1-2"/>
    <property type="match status" value="1"/>
</dbReference>
<dbReference type="RefSeq" id="WP_378301122.1">
    <property type="nucleotide sequence ID" value="NZ_JBHTJA010000043.1"/>
</dbReference>
<evidence type="ECO:0000256" key="2">
    <source>
        <dbReference type="ARBA" id="ARBA00022573"/>
    </source>
</evidence>
<reference evidence="5" key="1">
    <citation type="journal article" date="2019" name="Int. J. Syst. Evol. Microbiol.">
        <title>The Global Catalogue of Microorganisms (GCM) 10K type strain sequencing project: providing services to taxonomists for standard genome sequencing and annotation.</title>
        <authorList>
            <consortium name="The Broad Institute Genomics Platform"/>
            <consortium name="The Broad Institute Genome Sequencing Center for Infectious Disease"/>
            <person name="Wu L."/>
            <person name="Ma J."/>
        </authorList>
    </citation>
    <scope>NUCLEOTIDE SEQUENCE [LARGE SCALE GENOMIC DNA]</scope>
    <source>
        <strain evidence="5">JCM 31202</strain>
    </source>
</reference>
<dbReference type="Pfam" id="PF02571">
    <property type="entry name" value="CbiJ"/>
    <property type="match status" value="1"/>
</dbReference>
<dbReference type="PROSITE" id="PS51014">
    <property type="entry name" value="COBK_CBIJ"/>
    <property type="match status" value="1"/>
</dbReference>
<sequence>MTNAPVKNAPVRRRVLLLGGTGEARRLAGLLDADPAVEVISSLAGRTAAPQAPPGRVRVGGFGGADGLAAWLRDERVDAVVDATHPFAARMSGNAAAACAAAGVPLLVLRRPGWSPGPGDDWRRVPSLAAAAAELPGERVFLTTGRTGLAAFAGDDRRRYLVRSVDPPEPPMPARTTVVLARGPFTVGDETALMREHRVDVLVTKDSGGAMTAAKLTAARLLGVPVVMVDRPPVPDGVPVAATVEDAAAWLAHAGPLMPGSGGA</sequence>
<dbReference type="EMBL" id="JBHTJA010000043">
    <property type="protein sequence ID" value="MFD0902889.1"/>
    <property type="molecule type" value="Genomic_DNA"/>
</dbReference>
<comment type="caution">
    <text evidence="4">The sequence shown here is derived from an EMBL/GenBank/DDBJ whole genome shotgun (WGS) entry which is preliminary data.</text>
</comment>
<accession>A0ABW3ETQ0</accession>
<protein>
    <submittedName>
        <fullName evidence="4">Cobalt-precorrin-6A reductase</fullName>
        <ecNumber evidence="4">1.3.1.106</ecNumber>
    </submittedName>
</protein>
<evidence type="ECO:0000313" key="5">
    <source>
        <dbReference type="Proteomes" id="UP001596972"/>
    </source>
</evidence>
<evidence type="ECO:0000256" key="3">
    <source>
        <dbReference type="ARBA" id="ARBA00023002"/>
    </source>
</evidence>
<dbReference type="GO" id="GO:0016491">
    <property type="term" value="F:oxidoreductase activity"/>
    <property type="evidence" value="ECO:0007669"/>
    <property type="project" value="UniProtKB-KW"/>
</dbReference>
<keyword evidence="2" id="KW-0169">Cobalamin biosynthesis</keyword>
<name>A0ABW3ETQ0_9ACTN</name>
<evidence type="ECO:0000256" key="1">
    <source>
        <dbReference type="ARBA" id="ARBA00004953"/>
    </source>
</evidence>
<dbReference type="PANTHER" id="PTHR36925">
    <property type="entry name" value="COBALT-PRECORRIN-6A REDUCTASE"/>
    <property type="match status" value="1"/>
</dbReference>
<organism evidence="4 5">
    <name type="scientific">Actinomadura sediminis</name>
    <dbReference type="NCBI Taxonomy" id="1038904"/>
    <lineage>
        <taxon>Bacteria</taxon>
        <taxon>Bacillati</taxon>
        <taxon>Actinomycetota</taxon>
        <taxon>Actinomycetes</taxon>
        <taxon>Streptosporangiales</taxon>
        <taxon>Thermomonosporaceae</taxon>
        <taxon>Actinomadura</taxon>
    </lineage>
</organism>